<dbReference type="Gene3D" id="1.10.287.1060">
    <property type="entry name" value="ESAT-6-like"/>
    <property type="match status" value="1"/>
</dbReference>
<evidence type="ECO:0000313" key="1">
    <source>
        <dbReference type="EMBL" id="MDT0443428.1"/>
    </source>
</evidence>
<sequence length="103" mass="11200">MNDGLDRRSYDTDASAEAQGNLRGVIEQLETVIEARSAQVRQAMADFQADGVSDTYQAAELRWTQAADEVRAIITLLRTTLENNDSTAQTTLARARAAVEAIG</sequence>
<dbReference type="Proteomes" id="UP001183615">
    <property type="component" value="Unassembled WGS sequence"/>
</dbReference>
<accession>A0ABU2S359</accession>
<gene>
    <name evidence="1" type="ORF">RM779_12595</name>
</gene>
<reference evidence="2" key="1">
    <citation type="submission" date="2023-07" db="EMBL/GenBank/DDBJ databases">
        <title>30 novel species of actinomycetes from the DSMZ collection.</title>
        <authorList>
            <person name="Nouioui I."/>
        </authorList>
    </citation>
    <scope>NUCLEOTIDE SEQUENCE [LARGE SCALE GENOMIC DNA]</scope>
    <source>
        <strain evidence="2">DSM 41886</strain>
    </source>
</reference>
<proteinExistence type="predicted"/>
<name>A0ABU2S359_9ACTN</name>
<dbReference type="RefSeq" id="WP_077059630.1">
    <property type="nucleotide sequence ID" value="NZ_JAVREV010000006.1"/>
</dbReference>
<dbReference type="InterPro" id="IPR048032">
    <property type="entry name" value="ESAT6-like"/>
</dbReference>
<evidence type="ECO:0000313" key="2">
    <source>
        <dbReference type="Proteomes" id="UP001183615"/>
    </source>
</evidence>
<dbReference type="EMBL" id="JAVREV010000006">
    <property type="protein sequence ID" value="MDT0443428.1"/>
    <property type="molecule type" value="Genomic_DNA"/>
</dbReference>
<keyword evidence="2" id="KW-1185">Reference proteome</keyword>
<dbReference type="NCBIfam" id="NF035935">
    <property type="entry name" value="ESAT6_3"/>
    <property type="match status" value="1"/>
</dbReference>
<comment type="caution">
    <text evidence="1">The sequence shown here is derived from an EMBL/GenBank/DDBJ whole genome shotgun (WGS) entry which is preliminary data.</text>
</comment>
<protein>
    <submittedName>
        <fullName evidence="1">Pore-forming ESAT-6 family protein</fullName>
    </submittedName>
</protein>
<organism evidence="1 2">
    <name type="scientific">Streptomyces johnsoniae</name>
    <dbReference type="NCBI Taxonomy" id="3075532"/>
    <lineage>
        <taxon>Bacteria</taxon>
        <taxon>Bacillati</taxon>
        <taxon>Actinomycetota</taxon>
        <taxon>Actinomycetes</taxon>
        <taxon>Kitasatosporales</taxon>
        <taxon>Streptomycetaceae</taxon>
        <taxon>Streptomyces</taxon>
    </lineage>
</organism>